<dbReference type="AlphaFoldDB" id="A0AAP0HHQ3"/>
<dbReference type="Proteomes" id="UP001419268">
    <property type="component" value="Unassembled WGS sequence"/>
</dbReference>
<evidence type="ECO:0000256" key="2">
    <source>
        <dbReference type="SAM" id="SignalP"/>
    </source>
</evidence>
<organism evidence="3 4">
    <name type="scientific">Stephania cephalantha</name>
    <dbReference type="NCBI Taxonomy" id="152367"/>
    <lineage>
        <taxon>Eukaryota</taxon>
        <taxon>Viridiplantae</taxon>
        <taxon>Streptophyta</taxon>
        <taxon>Embryophyta</taxon>
        <taxon>Tracheophyta</taxon>
        <taxon>Spermatophyta</taxon>
        <taxon>Magnoliopsida</taxon>
        <taxon>Ranunculales</taxon>
        <taxon>Menispermaceae</taxon>
        <taxon>Menispermoideae</taxon>
        <taxon>Cissampelideae</taxon>
        <taxon>Stephania</taxon>
    </lineage>
</organism>
<sequence>MFVLGHLLCEIPLSLPQLIIGYITSMCSFDRHLPYAHIITSYLESAQVDISLGGRPLSAYDTIDMATLKAMKYRYIRREQRWIREEDIPNGQHYEGYESPLPTDPPVAFDERDYLDYSFMFPHGDDGDDEVHQDFTAPPPPHQQSQRKHQPPHYPNFYGVAPPPEMSPSTAYLSAQLRYMHVYMTQTFTAIATRIEGQGDRLHRIEGHLLPAKLARDDPASCFGFHIDRDCRATIDTMSENVVERYDIKEENVITGDEAYASVAGTFGEGEAYPGFIGNGQRARMTMGCDRSGQYRLSHRLERVHAVPEPDLEATNDHTNVIVNLVKFTVHDGAVSLSEVATACYS</sequence>
<gene>
    <name evidence="3" type="ORF">Scep_029526</name>
</gene>
<evidence type="ECO:0000313" key="3">
    <source>
        <dbReference type="EMBL" id="KAK9083055.1"/>
    </source>
</evidence>
<keyword evidence="4" id="KW-1185">Reference proteome</keyword>
<accession>A0AAP0HHQ3</accession>
<feature type="chain" id="PRO_5042840184" evidence="2">
    <location>
        <begin position="17"/>
        <end position="346"/>
    </location>
</feature>
<feature type="signal peptide" evidence="2">
    <location>
        <begin position="1"/>
        <end position="16"/>
    </location>
</feature>
<evidence type="ECO:0000313" key="4">
    <source>
        <dbReference type="Proteomes" id="UP001419268"/>
    </source>
</evidence>
<proteinExistence type="predicted"/>
<name>A0AAP0HHQ3_9MAGN</name>
<protein>
    <submittedName>
        <fullName evidence="3">Uncharacterized protein</fullName>
    </submittedName>
</protein>
<feature type="region of interest" description="Disordered" evidence="1">
    <location>
        <begin position="128"/>
        <end position="155"/>
    </location>
</feature>
<evidence type="ECO:0000256" key="1">
    <source>
        <dbReference type="SAM" id="MobiDB-lite"/>
    </source>
</evidence>
<dbReference type="EMBL" id="JBBNAG010000013">
    <property type="protein sequence ID" value="KAK9083055.1"/>
    <property type="molecule type" value="Genomic_DNA"/>
</dbReference>
<reference evidence="3 4" key="1">
    <citation type="submission" date="2024-01" db="EMBL/GenBank/DDBJ databases">
        <title>Genome assemblies of Stephania.</title>
        <authorList>
            <person name="Yang L."/>
        </authorList>
    </citation>
    <scope>NUCLEOTIDE SEQUENCE [LARGE SCALE GENOMIC DNA]</scope>
    <source>
        <strain evidence="3">JXDWG</strain>
        <tissue evidence="3">Leaf</tissue>
    </source>
</reference>
<keyword evidence="2" id="KW-0732">Signal</keyword>
<comment type="caution">
    <text evidence="3">The sequence shown here is derived from an EMBL/GenBank/DDBJ whole genome shotgun (WGS) entry which is preliminary data.</text>
</comment>